<accession>A0A2K3P6W1</accession>
<dbReference type="AlphaFoldDB" id="A0A2K3P6W1"/>
<name>A0A2K3P6W1_TRIPR</name>
<feature type="non-terminal residue" evidence="6">
    <location>
        <position position="1"/>
    </location>
</feature>
<keyword evidence="4" id="KW-1133">Transmembrane helix</keyword>
<reference evidence="6 7" key="1">
    <citation type="journal article" date="2014" name="Am. J. Bot.">
        <title>Genome assembly and annotation for red clover (Trifolium pratense; Fabaceae).</title>
        <authorList>
            <person name="Istvanek J."/>
            <person name="Jaros M."/>
            <person name="Krenek A."/>
            <person name="Repkova J."/>
        </authorList>
    </citation>
    <scope>NUCLEOTIDE SEQUENCE [LARGE SCALE GENOMIC DNA]</scope>
    <source>
        <strain evidence="7">cv. Tatra</strain>
        <tissue evidence="6">Young leaves</tissue>
    </source>
</reference>
<keyword evidence="5" id="KW-0472">Membrane</keyword>
<protein>
    <submittedName>
        <fullName evidence="6">Protein mpv17</fullName>
    </submittedName>
</protein>
<proteinExistence type="inferred from homology"/>
<comment type="caution">
    <text evidence="6">The sequence shown here is derived from an EMBL/GenBank/DDBJ whole genome shotgun (WGS) entry which is preliminary data.</text>
</comment>
<organism evidence="6 7">
    <name type="scientific">Trifolium pratense</name>
    <name type="common">Red clover</name>
    <dbReference type="NCBI Taxonomy" id="57577"/>
    <lineage>
        <taxon>Eukaryota</taxon>
        <taxon>Viridiplantae</taxon>
        <taxon>Streptophyta</taxon>
        <taxon>Embryophyta</taxon>
        <taxon>Tracheophyta</taxon>
        <taxon>Spermatophyta</taxon>
        <taxon>Magnoliopsida</taxon>
        <taxon>eudicotyledons</taxon>
        <taxon>Gunneridae</taxon>
        <taxon>Pentapetalae</taxon>
        <taxon>rosids</taxon>
        <taxon>fabids</taxon>
        <taxon>Fabales</taxon>
        <taxon>Fabaceae</taxon>
        <taxon>Papilionoideae</taxon>
        <taxon>50 kb inversion clade</taxon>
        <taxon>NPAAA clade</taxon>
        <taxon>Hologalegina</taxon>
        <taxon>IRL clade</taxon>
        <taxon>Trifolieae</taxon>
        <taxon>Trifolium</taxon>
    </lineage>
</organism>
<evidence type="ECO:0000256" key="5">
    <source>
        <dbReference type="ARBA" id="ARBA00023136"/>
    </source>
</evidence>
<dbReference type="Proteomes" id="UP000236291">
    <property type="component" value="Unassembled WGS sequence"/>
</dbReference>
<reference evidence="6 7" key="2">
    <citation type="journal article" date="2017" name="Front. Plant Sci.">
        <title>Gene Classification and Mining of Molecular Markers Useful in Red Clover (Trifolium pratense) Breeding.</title>
        <authorList>
            <person name="Istvanek J."/>
            <person name="Dluhosova J."/>
            <person name="Dluhos P."/>
            <person name="Patkova L."/>
            <person name="Nedelnik J."/>
            <person name="Repkova J."/>
        </authorList>
    </citation>
    <scope>NUCLEOTIDE SEQUENCE [LARGE SCALE GENOMIC DNA]</scope>
    <source>
        <strain evidence="7">cv. Tatra</strain>
        <tissue evidence="6">Young leaves</tissue>
    </source>
</reference>
<evidence type="ECO:0000256" key="1">
    <source>
        <dbReference type="ARBA" id="ARBA00004141"/>
    </source>
</evidence>
<dbReference type="STRING" id="57577.A0A2K3P6W1"/>
<evidence type="ECO:0000313" key="7">
    <source>
        <dbReference type="Proteomes" id="UP000236291"/>
    </source>
</evidence>
<comment type="similarity">
    <text evidence="2">Belongs to the peroxisomal membrane protein PXMP2/4 family.</text>
</comment>
<dbReference type="Pfam" id="PF04117">
    <property type="entry name" value="Mpv17_PMP22"/>
    <property type="match status" value="1"/>
</dbReference>
<dbReference type="GO" id="GO:0016020">
    <property type="term" value="C:membrane"/>
    <property type="evidence" value="ECO:0007669"/>
    <property type="project" value="UniProtKB-SubCell"/>
</dbReference>
<dbReference type="InterPro" id="IPR007248">
    <property type="entry name" value="Mpv17_PMP22"/>
</dbReference>
<evidence type="ECO:0000256" key="3">
    <source>
        <dbReference type="ARBA" id="ARBA00022692"/>
    </source>
</evidence>
<evidence type="ECO:0000256" key="2">
    <source>
        <dbReference type="ARBA" id="ARBA00006824"/>
    </source>
</evidence>
<comment type="subcellular location">
    <subcellularLocation>
        <location evidence="1">Membrane</location>
        <topology evidence="1">Multi-pass membrane protein</topology>
    </subcellularLocation>
</comment>
<dbReference type="EMBL" id="ASHM01004237">
    <property type="protein sequence ID" value="PNY11011.1"/>
    <property type="molecule type" value="Genomic_DNA"/>
</dbReference>
<gene>
    <name evidence="6" type="ORF">L195_g007608</name>
</gene>
<evidence type="ECO:0000313" key="6">
    <source>
        <dbReference type="EMBL" id="PNY11011.1"/>
    </source>
</evidence>
<keyword evidence="3" id="KW-0812">Transmembrane</keyword>
<evidence type="ECO:0000256" key="4">
    <source>
        <dbReference type="ARBA" id="ARBA00022989"/>
    </source>
</evidence>
<dbReference type="ExpressionAtlas" id="A0A2K3P6W1">
    <property type="expression patterns" value="baseline"/>
</dbReference>
<sequence length="118" mass="13316">SLFLVQLTVMQSRWMLTTVKNSLSVLPVKTQVITSAALWAVGDVTTHSAASKKRLQLSVTTTIPQVKEDLKRNYFPALVLEGGVWPIVQIFNFRKMQLGNNGFNHFILLMEKEVNADR</sequence>